<keyword evidence="11" id="KW-1185">Reference proteome</keyword>
<keyword evidence="2 5" id="KW-0436">Ligase</keyword>
<dbReference type="OrthoDB" id="1706066at2759"/>
<dbReference type="GO" id="GO:0005829">
    <property type="term" value="C:cytosol"/>
    <property type="evidence" value="ECO:0007669"/>
    <property type="project" value="TreeGrafter"/>
</dbReference>
<protein>
    <recommendedName>
        <fullName evidence="5">Acetyl-coenzyme A synthetase</fullName>
        <ecNumber evidence="5">6.2.1.1</ecNumber>
    </recommendedName>
</protein>
<evidence type="ECO:0000256" key="5">
    <source>
        <dbReference type="RuleBase" id="RU361147"/>
    </source>
</evidence>
<name>A0A0D7BRU9_9AGAR</name>
<feature type="domain" description="AMP-dependent synthetase/ligase" evidence="7">
    <location>
        <begin position="89"/>
        <end position="480"/>
    </location>
</feature>
<evidence type="ECO:0000256" key="1">
    <source>
        <dbReference type="ARBA" id="ARBA00006432"/>
    </source>
</evidence>
<comment type="similarity">
    <text evidence="1 5">Belongs to the ATP-dependent AMP-binding enzyme family.</text>
</comment>
<dbReference type="InterPro" id="IPR025110">
    <property type="entry name" value="AMP-bd_C"/>
</dbReference>
<dbReference type="NCBIfam" id="TIGR02188">
    <property type="entry name" value="Ac_CoA_lig_AcsA"/>
    <property type="match status" value="1"/>
</dbReference>
<comment type="catalytic activity">
    <reaction evidence="5">
        <text>acetate + ATP + CoA = acetyl-CoA + AMP + diphosphate</text>
        <dbReference type="Rhea" id="RHEA:23176"/>
        <dbReference type="ChEBI" id="CHEBI:30089"/>
        <dbReference type="ChEBI" id="CHEBI:30616"/>
        <dbReference type="ChEBI" id="CHEBI:33019"/>
        <dbReference type="ChEBI" id="CHEBI:57287"/>
        <dbReference type="ChEBI" id="CHEBI:57288"/>
        <dbReference type="ChEBI" id="CHEBI:456215"/>
        <dbReference type="EC" id="6.2.1.1"/>
    </reaction>
</comment>
<reference evidence="10 11" key="1">
    <citation type="journal article" date="2015" name="Fungal Genet. Biol.">
        <title>Evolution of novel wood decay mechanisms in Agaricales revealed by the genome sequences of Fistulina hepatica and Cylindrobasidium torrendii.</title>
        <authorList>
            <person name="Floudas D."/>
            <person name="Held B.W."/>
            <person name="Riley R."/>
            <person name="Nagy L.G."/>
            <person name="Koehler G."/>
            <person name="Ransdell A.S."/>
            <person name="Younus H."/>
            <person name="Chow J."/>
            <person name="Chiniquy J."/>
            <person name="Lipzen A."/>
            <person name="Tritt A."/>
            <person name="Sun H."/>
            <person name="Haridas S."/>
            <person name="LaButti K."/>
            <person name="Ohm R.A."/>
            <person name="Kues U."/>
            <person name="Blanchette R.A."/>
            <person name="Grigoriev I.V."/>
            <person name="Minto R.E."/>
            <person name="Hibbett D.S."/>
        </authorList>
    </citation>
    <scope>NUCLEOTIDE SEQUENCE [LARGE SCALE GENOMIC DNA]</scope>
    <source>
        <strain evidence="10 11">FP15055 ss-10</strain>
    </source>
</reference>
<evidence type="ECO:0000259" key="8">
    <source>
        <dbReference type="Pfam" id="PF13193"/>
    </source>
</evidence>
<gene>
    <name evidence="10" type="ORF">CYLTODRAFT_387134</name>
</gene>
<dbReference type="AlphaFoldDB" id="A0A0D7BRU9"/>
<accession>A0A0D7BRU9</accession>
<sequence length="657" mass="71981">MSEASEIHPVAPRVASGPKTPHVGPDFAAYKAAHSETIGPNSDEWWANIARETLYWDRPFKTVRAGSFETGDIAWFPEGGLNASYNCVDRWAFEDPDRTAIIYEADEPGEGRRVSYGELLREVCAVANVLKSWGIKKGDTVSIYLPMTWHALAAFLACARIGAIHSVVFAGFSAESLRDRVQDCASRVVITSDEGRRGGKSIATKAIVDAALKECPLVQNVLVLKRTGSEVPMTSGRDFWWHEEIAKVPSYCAPEIMASEDPLFILYTSGSTGKPKGVVHSTGGYLLGAALTVKYVFDVHPGDTFGCMADVGWITGHTYITYGPLLNGVTTVVFESTPVYPTPSRYWQVVQEHKLSHFYSAPTAIRLLRRLGETHVEGHDLSSLRVLGSVGEPINPEAWSWYNEIVGRKQCAIVDTFWQTETGSIVITPFPGAIRTKPGSATVPFFGIEPKLLDPVSGKVLEGNDVEGVLALATPWPSIARTIWGDHKRYLETYMKPYPGLFFTGDGAARDHDGYIWIKGRIDDVINVSGHRLSTAEIESALIMHKGVAETAVIGTADELTGQAVYSFVTLKPEFKYDLANETPLIKELTLQVRKTIGPFAAPKKIYIVPDLPKTRSGKIMRRIMRKIVAGEGDQLGDLSTVADPGIVEIIKLKVSA</sequence>
<dbReference type="PANTHER" id="PTHR24095:SF14">
    <property type="entry name" value="ACETYL-COENZYME A SYNTHETASE 1"/>
    <property type="match status" value="1"/>
</dbReference>
<dbReference type="EC" id="6.2.1.1" evidence="5"/>
<dbReference type="InterPro" id="IPR000873">
    <property type="entry name" value="AMP-dep_synth/lig_dom"/>
</dbReference>
<dbReference type="CDD" id="cd05966">
    <property type="entry name" value="ACS"/>
    <property type="match status" value="1"/>
</dbReference>
<dbReference type="SUPFAM" id="SSF56801">
    <property type="entry name" value="Acetyl-CoA synthetase-like"/>
    <property type="match status" value="1"/>
</dbReference>
<evidence type="ECO:0000256" key="4">
    <source>
        <dbReference type="ARBA" id="ARBA00022840"/>
    </source>
</evidence>
<dbReference type="InterPro" id="IPR011904">
    <property type="entry name" value="Ac_CoA_lig"/>
</dbReference>
<proteinExistence type="inferred from homology"/>
<organism evidence="10 11">
    <name type="scientific">Cylindrobasidium torrendii FP15055 ss-10</name>
    <dbReference type="NCBI Taxonomy" id="1314674"/>
    <lineage>
        <taxon>Eukaryota</taxon>
        <taxon>Fungi</taxon>
        <taxon>Dikarya</taxon>
        <taxon>Basidiomycota</taxon>
        <taxon>Agaricomycotina</taxon>
        <taxon>Agaricomycetes</taxon>
        <taxon>Agaricomycetidae</taxon>
        <taxon>Agaricales</taxon>
        <taxon>Marasmiineae</taxon>
        <taxon>Physalacriaceae</taxon>
        <taxon>Cylindrobasidium</taxon>
    </lineage>
</organism>
<dbReference type="Proteomes" id="UP000054007">
    <property type="component" value="Unassembled WGS sequence"/>
</dbReference>
<dbReference type="GO" id="GO:0019427">
    <property type="term" value="P:acetyl-CoA biosynthetic process from acetate"/>
    <property type="evidence" value="ECO:0007669"/>
    <property type="project" value="InterPro"/>
</dbReference>
<dbReference type="NCBIfam" id="NF001208">
    <property type="entry name" value="PRK00174.1"/>
    <property type="match status" value="1"/>
</dbReference>
<feature type="domain" description="AMP-binding enzyme C-terminal" evidence="8">
    <location>
        <begin position="537"/>
        <end position="619"/>
    </location>
</feature>
<evidence type="ECO:0000256" key="2">
    <source>
        <dbReference type="ARBA" id="ARBA00022598"/>
    </source>
</evidence>
<feature type="region of interest" description="Disordered" evidence="6">
    <location>
        <begin position="1"/>
        <end position="20"/>
    </location>
</feature>
<dbReference type="Pfam" id="PF16177">
    <property type="entry name" value="ACAS_N"/>
    <property type="match status" value="1"/>
</dbReference>
<dbReference type="Pfam" id="PF00501">
    <property type="entry name" value="AMP-binding"/>
    <property type="match status" value="1"/>
</dbReference>
<keyword evidence="4 5" id="KW-0067">ATP-binding</keyword>
<evidence type="ECO:0000313" key="11">
    <source>
        <dbReference type="Proteomes" id="UP000054007"/>
    </source>
</evidence>
<evidence type="ECO:0000256" key="3">
    <source>
        <dbReference type="ARBA" id="ARBA00022741"/>
    </source>
</evidence>
<evidence type="ECO:0000259" key="7">
    <source>
        <dbReference type="Pfam" id="PF00501"/>
    </source>
</evidence>
<keyword evidence="3 5" id="KW-0547">Nucleotide-binding</keyword>
<dbReference type="InterPro" id="IPR045851">
    <property type="entry name" value="AMP-bd_C_sf"/>
</dbReference>
<dbReference type="Gene3D" id="3.30.300.30">
    <property type="match status" value="1"/>
</dbReference>
<dbReference type="InterPro" id="IPR020845">
    <property type="entry name" value="AMP-binding_CS"/>
</dbReference>
<dbReference type="Pfam" id="PF13193">
    <property type="entry name" value="AMP-binding_C"/>
    <property type="match status" value="1"/>
</dbReference>
<dbReference type="Gene3D" id="3.40.50.12780">
    <property type="entry name" value="N-terminal domain of ligase-like"/>
    <property type="match status" value="1"/>
</dbReference>
<dbReference type="EMBL" id="KN880437">
    <property type="protein sequence ID" value="KIY73152.1"/>
    <property type="molecule type" value="Genomic_DNA"/>
</dbReference>
<evidence type="ECO:0000259" key="9">
    <source>
        <dbReference type="Pfam" id="PF16177"/>
    </source>
</evidence>
<dbReference type="PROSITE" id="PS00455">
    <property type="entry name" value="AMP_BINDING"/>
    <property type="match status" value="1"/>
</dbReference>
<dbReference type="GO" id="GO:0016208">
    <property type="term" value="F:AMP binding"/>
    <property type="evidence" value="ECO:0007669"/>
    <property type="project" value="InterPro"/>
</dbReference>
<feature type="domain" description="Acetyl-coenzyme A synthetase N-terminal" evidence="9">
    <location>
        <begin position="30"/>
        <end position="87"/>
    </location>
</feature>
<dbReference type="FunFam" id="3.40.50.12780:FF:000001">
    <property type="entry name" value="Acetyl-coenzyme A synthetase"/>
    <property type="match status" value="1"/>
</dbReference>
<dbReference type="GO" id="GO:0003987">
    <property type="term" value="F:acetate-CoA ligase activity"/>
    <property type="evidence" value="ECO:0007669"/>
    <property type="project" value="UniProtKB-UniRule"/>
</dbReference>
<dbReference type="GO" id="GO:0005524">
    <property type="term" value="F:ATP binding"/>
    <property type="evidence" value="ECO:0007669"/>
    <property type="project" value="UniProtKB-UniRule"/>
</dbReference>
<evidence type="ECO:0000313" key="10">
    <source>
        <dbReference type="EMBL" id="KIY73152.1"/>
    </source>
</evidence>
<dbReference type="STRING" id="1314674.A0A0D7BRU9"/>
<dbReference type="PANTHER" id="PTHR24095">
    <property type="entry name" value="ACETYL-COENZYME A SYNTHETASE"/>
    <property type="match status" value="1"/>
</dbReference>
<evidence type="ECO:0000256" key="6">
    <source>
        <dbReference type="SAM" id="MobiDB-lite"/>
    </source>
</evidence>
<dbReference type="InterPro" id="IPR042099">
    <property type="entry name" value="ANL_N_sf"/>
</dbReference>
<dbReference type="InterPro" id="IPR032387">
    <property type="entry name" value="ACAS_N"/>
</dbReference>